<dbReference type="EnsemblProtists" id="HpaT803270">
    <property type="protein sequence ID" value="HpaP803270"/>
    <property type="gene ID" value="HpaG803270"/>
</dbReference>
<organism evidence="2 3">
    <name type="scientific">Hyaloperonospora arabidopsidis (strain Emoy2)</name>
    <name type="common">Downy mildew agent</name>
    <name type="synonym">Peronospora arabidopsidis</name>
    <dbReference type="NCBI Taxonomy" id="559515"/>
    <lineage>
        <taxon>Eukaryota</taxon>
        <taxon>Sar</taxon>
        <taxon>Stramenopiles</taxon>
        <taxon>Oomycota</taxon>
        <taxon>Peronosporomycetes</taxon>
        <taxon>Peronosporales</taxon>
        <taxon>Peronosporaceae</taxon>
        <taxon>Hyaloperonospora</taxon>
    </lineage>
</organism>
<dbReference type="Proteomes" id="UP000011713">
    <property type="component" value="Unassembled WGS sequence"/>
</dbReference>
<evidence type="ECO:0000313" key="2">
    <source>
        <dbReference type="EnsemblProtists" id="HpaP803270"/>
    </source>
</evidence>
<keyword evidence="3" id="KW-1185">Reference proteome</keyword>
<feature type="region of interest" description="Disordered" evidence="1">
    <location>
        <begin position="50"/>
        <end position="79"/>
    </location>
</feature>
<evidence type="ECO:0000313" key="3">
    <source>
        <dbReference type="Proteomes" id="UP000011713"/>
    </source>
</evidence>
<feature type="compositionally biased region" description="Polar residues" evidence="1">
    <location>
        <begin position="67"/>
        <end position="79"/>
    </location>
</feature>
<dbReference type="VEuPathDB" id="FungiDB:HpaG803270"/>
<dbReference type="HOGENOM" id="CLU_1491796_0_0_1"/>
<protein>
    <submittedName>
        <fullName evidence="2">Uncharacterized protein</fullName>
    </submittedName>
</protein>
<sequence length="181" mass="19655">MDAFALEDDRKCAGIRESPPNTLEGLAPAVAPPVGPEAVRLCLYKRRTTSRDNLSSESRARAKTGRTRSSARTSQFSGGWQTSRVFPTSCSVCKVAVTELSPGGRNTAVGSVEATGKYRPLPVRQLVVAVWMYPPHVEVALTEERTPICDVAKQDFFAVVGNDNDSDRVDEDVLEDVGNSR</sequence>
<dbReference type="EMBL" id="JH598070">
    <property type="status" value="NOT_ANNOTATED_CDS"/>
    <property type="molecule type" value="Genomic_DNA"/>
</dbReference>
<reference evidence="2" key="2">
    <citation type="submission" date="2015-06" db="UniProtKB">
        <authorList>
            <consortium name="EnsemblProtists"/>
        </authorList>
    </citation>
    <scope>IDENTIFICATION</scope>
    <source>
        <strain evidence="2">Emoy2</strain>
    </source>
</reference>
<name>M4BAG0_HYAAE</name>
<dbReference type="InParanoid" id="M4BAG0"/>
<accession>M4BAG0</accession>
<evidence type="ECO:0000256" key="1">
    <source>
        <dbReference type="SAM" id="MobiDB-lite"/>
    </source>
</evidence>
<dbReference type="AlphaFoldDB" id="M4BAG0"/>
<proteinExistence type="predicted"/>
<reference evidence="3" key="1">
    <citation type="journal article" date="2010" name="Science">
        <title>Signatures of adaptation to obligate biotrophy in the Hyaloperonospora arabidopsidis genome.</title>
        <authorList>
            <person name="Baxter L."/>
            <person name="Tripathy S."/>
            <person name="Ishaque N."/>
            <person name="Boot N."/>
            <person name="Cabral A."/>
            <person name="Kemen E."/>
            <person name="Thines M."/>
            <person name="Ah-Fong A."/>
            <person name="Anderson R."/>
            <person name="Badejoko W."/>
            <person name="Bittner-Eddy P."/>
            <person name="Boore J.L."/>
            <person name="Chibucos M.C."/>
            <person name="Coates M."/>
            <person name="Dehal P."/>
            <person name="Delehaunty K."/>
            <person name="Dong S."/>
            <person name="Downton P."/>
            <person name="Dumas B."/>
            <person name="Fabro G."/>
            <person name="Fronick C."/>
            <person name="Fuerstenberg S.I."/>
            <person name="Fulton L."/>
            <person name="Gaulin E."/>
            <person name="Govers F."/>
            <person name="Hughes L."/>
            <person name="Humphray S."/>
            <person name="Jiang R.H."/>
            <person name="Judelson H."/>
            <person name="Kamoun S."/>
            <person name="Kyung K."/>
            <person name="Meijer H."/>
            <person name="Minx P."/>
            <person name="Morris P."/>
            <person name="Nelson J."/>
            <person name="Phuntumart V."/>
            <person name="Qutob D."/>
            <person name="Rehmany A."/>
            <person name="Rougon-Cardoso A."/>
            <person name="Ryden P."/>
            <person name="Torto-Alalibo T."/>
            <person name="Studholme D."/>
            <person name="Wang Y."/>
            <person name="Win J."/>
            <person name="Wood J."/>
            <person name="Clifton S.W."/>
            <person name="Rogers J."/>
            <person name="Van den Ackerveken G."/>
            <person name="Jones J.D."/>
            <person name="McDowell J.M."/>
            <person name="Beynon J."/>
            <person name="Tyler B.M."/>
        </authorList>
    </citation>
    <scope>NUCLEOTIDE SEQUENCE [LARGE SCALE GENOMIC DNA]</scope>
    <source>
        <strain evidence="3">Emoy2</strain>
    </source>
</reference>